<dbReference type="InterPro" id="IPR002173">
    <property type="entry name" value="Carboh/pur_kinase_PfkB_CS"/>
</dbReference>
<dbReference type="GO" id="GO:0046872">
    <property type="term" value="F:metal ion binding"/>
    <property type="evidence" value="ECO:0007669"/>
    <property type="project" value="UniProtKB-KW"/>
</dbReference>
<feature type="binding site" evidence="10">
    <location>
        <position position="139"/>
    </location>
    <ligand>
        <name>substrate</name>
    </ligand>
</feature>
<gene>
    <name evidence="10" type="primary">deoK</name>
    <name evidence="12" type="ORF">B0W44_12590</name>
</gene>
<keyword evidence="3 10" id="KW-0479">Metal-binding</keyword>
<evidence type="ECO:0000256" key="5">
    <source>
        <dbReference type="ARBA" id="ARBA00022777"/>
    </source>
</evidence>
<feature type="binding site" evidence="10">
    <location>
        <begin position="38"/>
        <end position="42"/>
    </location>
    <ligand>
        <name>substrate</name>
    </ligand>
</feature>
<evidence type="ECO:0000256" key="8">
    <source>
        <dbReference type="ARBA" id="ARBA00022958"/>
    </source>
</evidence>
<evidence type="ECO:0000256" key="10">
    <source>
        <dbReference type="HAMAP-Rule" id="MF_01987"/>
    </source>
</evidence>
<feature type="binding site" evidence="10">
    <location>
        <begin position="250"/>
        <end position="251"/>
    </location>
    <ligand>
        <name>ATP</name>
        <dbReference type="ChEBI" id="CHEBI:30616"/>
    </ligand>
</feature>
<feature type="binding site" evidence="10">
    <location>
        <position position="245"/>
    </location>
    <ligand>
        <name>K(+)</name>
        <dbReference type="ChEBI" id="CHEBI:29103"/>
    </ligand>
</feature>
<reference evidence="12 13" key="1">
    <citation type="journal article" date="2015" name="Int. J. Syst. Evol. Microbiol.">
        <title>Novibacillus thermophilus gen. nov., sp. nov., a Gram-staining-negative and moderately thermophilic member of the family Thermoactinomycetaceae.</title>
        <authorList>
            <person name="Yang G."/>
            <person name="Chen J."/>
            <person name="Zhou S."/>
        </authorList>
    </citation>
    <scope>NUCLEOTIDE SEQUENCE [LARGE SCALE GENOMIC DNA]</scope>
    <source>
        <strain evidence="12 13">SG-1</strain>
    </source>
</reference>
<keyword evidence="2 10" id="KW-0808">Transferase</keyword>
<keyword evidence="10" id="KW-0963">Cytoplasm</keyword>
<feature type="binding site" evidence="10">
    <location>
        <position position="290"/>
    </location>
    <ligand>
        <name>K(+)</name>
        <dbReference type="ChEBI" id="CHEBI:29103"/>
    </ligand>
</feature>
<dbReference type="InterPro" id="IPR011611">
    <property type="entry name" value="PfkB_dom"/>
</dbReference>
<keyword evidence="13" id="KW-1185">Reference proteome</keyword>
<comment type="subcellular location">
    <subcellularLocation>
        <location evidence="10">Cytoplasm</location>
    </subcellularLocation>
</comment>
<dbReference type="GO" id="GO:0004747">
    <property type="term" value="F:ribokinase activity"/>
    <property type="evidence" value="ECO:0007669"/>
    <property type="project" value="UniProtKB-UniRule"/>
</dbReference>
<dbReference type="KEGG" id="ntr:B0W44_12590"/>
<dbReference type="NCBIfam" id="TIGR02152">
    <property type="entry name" value="D_ribokin_bact"/>
    <property type="match status" value="1"/>
</dbReference>
<dbReference type="EC" id="2.7.1.229" evidence="10"/>
<dbReference type="RefSeq" id="WP_077720332.1">
    <property type="nucleotide sequence ID" value="NZ_CP019699.1"/>
</dbReference>
<organism evidence="12 13">
    <name type="scientific">Novibacillus thermophilus</name>
    <dbReference type="NCBI Taxonomy" id="1471761"/>
    <lineage>
        <taxon>Bacteria</taxon>
        <taxon>Bacillati</taxon>
        <taxon>Bacillota</taxon>
        <taxon>Bacilli</taxon>
        <taxon>Bacillales</taxon>
        <taxon>Thermoactinomycetaceae</taxon>
        <taxon>Novibacillus</taxon>
    </lineage>
</organism>
<feature type="domain" description="Carbohydrate kinase PfkB" evidence="11">
    <location>
        <begin position="2"/>
        <end position="293"/>
    </location>
</feature>
<dbReference type="GO" id="GO:0019303">
    <property type="term" value="P:D-ribose catabolic process"/>
    <property type="evidence" value="ECO:0007669"/>
    <property type="project" value="UniProtKB-UniPathway"/>
</dbReference>
<dbReference type="PANTHER" id="PTHR10584">
    <property type="entry name" value="SUGAR KINASE"/>
    <property type="match status" value="1"/>
</dbReference>
<evidence type="ECO:0000256" key="1">
    <source>
        <dbReference type="ARBA" id="ARBA00005380"/>
    </source>
</evidence>
<dbReference type="InterPro" id="IPR002139">
    <property type="entry name" value="Ribo/fructo_kinase"/>
</dbReference>
<dbReference type="GO" id="GO:0005524">
    <property type="term" value="F:ATP binding"/>
    <property type="evidence" value="ECO:0007669"/>
    <property type="project" value="UniProtKB-UniRule"/>
</dbReference>
<dbReference type="InterPro" id="IPR011877">
    <property type="entry name" value="Ribokinase"/>
</dbReference>
<dbReference type="CDD" id="cd01174">
    <property type="entry name" value="ribokinase"/>
    <property type="match status" value="1"/>
</dbReference>
<evidence type="ECO:0000313" key="13">
    <source>
        <dbReference type="Proteomes" id="UP000188603"/>
    </source>
</evidence>
<feature type="binding site" evidence="10">
    <location>
        <position position="183"/>
    </location>
    <ligand>
        <name>ATP</name>
        <dbReference type="ChEBI" id="CHEBI:30616"/>
    </ligand>
</feature>
<keyword evidence="4 10" id="KW-0547">Nucleotide-binding</keyword>
<evidence type="ECO:0000256" key="3">
    <source>
        <dbReference type="ARBA" id="ARBA00022723"/>
    </source>
</evidence>
<keyword evidence="7 10" id="KW-0460">Magnesium</keyword>
<comment type="caution">
    <text evidence="10">Lacks conserved residue(s) required for the propagation of feature annotation.</text>
</comment>
<comment type="subunit">
    <text evidence="10">Homodimer.</text>
</comment>
<dbReference type="InterPro" id="IPR029056">
    <property type="entry name" value="Ribokinase-like"/>
</dbReference>
<dbReference type="PROSITE" id="PS00584">
    <property type="entry name" value="PFKB_KINASES_2"/>
    <property type="match status" value="1"/>
</dbReference>
<evidence type="ECO:0000256" key="4">
    <source>
        <dbReference type="ARBA" id="ARBA00022741"/>
    </source>
</evidence>
<dbReference type="EMBL" id="CP019699">
    <property type="protein sequence ID" value="AQS56472.1"/>
    <property type="molecule type" value="Genomic_DNA"/>
</dbReference>
<protein>
    <recommendedName>
        <fullName evidence="10">Deoxyribokinase</fullName>
        <shortName evidence="10">dRK</shortName>
        <ecNumber evidence="10">2.7.1.229</ecNumber>
    </recommendedName>
    <alternativeName>
        <fullName evidence="10">ATP:2-deoxy-D-ribose 5-phosphotransferase</fullName>
    </alternativeName>
</protein>
<evidence type="ECO:0000313" key="12">
    <source>
        <dbReference type="EMBL" id="AQS56472.1"/>
    </source>
</evidence>
<keyword evidence="6 10" id="KW-0067">ATP-binding</keyword>
<feature type="binding site" evidence="10">
    <location>
        <begin position="10"/>
        <end position="12"/>
    </location>
    <ligand>
        <name>substrate</name>
    </ligand>
</feature>
<dbReference type="STRING" id="1471761.B0W44_12590"/>
<feature type="active site" description="Proton acceptor" evidence="10">
    <location>
        <position position="251"/>
    </location>
</feature>
<feature type="binding site" evidence="10">
    <location>
        <position position="284"/>
    </location>
    <ligand>
        <name>K(+)</name>
        <dbReference type="ChEBI" id="CHEBI:29103"/>
    </ligand>
</feature>
<dbReference type="SUPFAM" id="SSF53613">
    <property type="entry name" value="Ribokinase-like"/>
    <property type="match status" value="1"/>
</dbReference>
<feature type="site" description="Important for substrate specificity" evidence="10">
    <location>
        <position position="10"/>
    </location>
</feature>
<dbReference type="AlphaFoldDB" id="A0A1U9K8V7"/>
<accession>A0A1U9K8V7</accession>
<feature type="binding site" evidence="10">
    <location>
        <position position="251"/>
    </location>
    <ligand>
        <name>substrate</name>
    </ligand>
</feature>
<dbReference type="Gene3D" id="3.40.1190.20">
    <property type="match status" value="1"/>
</dbReference>
<keyword evidence="5 10" id="KW-0418">Kinase</keyword>
<name>A0A1U9K8V7_9BACL</name>
<comment type="similarity">
    <text evidence="1">Belongs to the carbohydrate kinase pfkB family.</text>
</comment>
<dbReference type="UniPathway" id="UPA00916">
    <property type="reaction ID" value="UER00889"/>
</dbReference>
<dbReference type="Pfam" id="PF00294">
    <property type="entry name" value="PfkB"/>
    <property type="match status" value="1"/>
</dbReference>
<dbReference type="Proteomes" id="UP000188603">
    <property type="component" value="Chromosome"/>
</dbReference>
<dbReference type="PANTHER" id="PTHR10584:SF166">
    <property type="entry name" value="RIBOKINASE"/>
    <property type="match status" value="1"/>
</dbReference>
<feature type="binding site" evidence="10">
    <location>
        <position position="275"/>
    </location>
    <ligand>
        <name>ATP</name>
        <dbReference type="ChEBI" id="CHEBI:30616"/>
    </ligand>
</feature>
<comment type="catalytic activity">
    <reaction evidence="10">
        <text>2-deoxy-D-ribose + ATP = 2-deoxy-D-ribose 5-phosphate + ADP + H(+)</text>
        <dbReference type="Rhea" id="RHEA:30871"/>
        <dbReference type="ChEBI" id="CHEBI:15378"/>
        <dbReference type="ChEBI" id="CHEBI:30616"/>
        <dbReference type="ChEBI" id="CHEBI:62877"/>
        <dbReference type="ChEBI" id="CHEBI:90761"/>
        <dbReference type="ChEBI" id="CHEBI:456216"/>
        <dbReference type="EC" id="2.7.1.229"/>
    </reaction>
</comment>
<dbReference type="PRINTS" id="PR00990">
    <property type="entry name" value="RIBOKINASE"/>
</dbReference>
<comment type="cofactor">
    <cofactor evidence="10">
        <name>Mg(2+)</name>
        <dbReference type="ChEBI" id="CHEBI:18420"/>
    </cofactor>
</comment>
<feature type="binding site" evidence="10">
    <location>
        <position position="247"/>
    </location>
    <ligand>
        <name>K(+)</name>
        <dbReference type="ChEBI" id="CHEBI:29103"/>
    </ligand>
</feature>
<feature type="binding site" evidence="10">
    <location>
        <position position="286"/>
    </location>
    <ligand>
        <name>K(+)</name>
        <dbReference type="ChEBI" id="CHEBI:29103"/>
    </ligand>
</feature>
<evidence type="ECO:0000256" key="9">
    <source>
        <dbReference type="ARBA" id="ARBA00023277"/>
    </source>
</evidence>
<dbReference type="HAMAP" id="MF_01987">
    <property type="entry name" value="Ribokinase"/>
    <property type="match status" value="1"/>
</dbReference>
<keyword evidence="8 10" id="KW-0630">Potassium</keyword>
<comment type="similarity">
    <text evidence="10">Belongs to the carbohydrate kinase PfkB family. Deoxyribokinase subfamily.</text>
</comment>
<evidence type="ECO:0000256" key="6">
    <source>
        <dbReference type="ARBA" id="ARBA00022840"/>
    </source>
</evidence>
<proteinExistence type="inferred from homology"/>
<feature type="binding site" evidence="10">
    <location>
        <position position="281"/>
    </location>
    <ligand>
        <name>K(+)</name>
        <dbReference type="ChEBI" id="CHEBI:29103"/>
    </ligand>
</feature>
<dbReference type="GO" id="GO:0005829">
    <property type="term" value="C:cytosol"/>
    <property type="evidence" value="ECO:0007669"/>
    <property type="project" value="TreeGrafter"/>
</dbReference>
<sequence length="310" mass="33388">MKILVVGSFMMDMVVRTPRVPEMGETIIGNSFSRVPGGKGANQAVAASRLQGDVVMAGKLGNDIFADEFLEILRNEGIDTQYVLRDSALPTGIGNVTVDETGNNRIIVVPGANLAYQPTDLNAIEDVIQKASVVMLQLEMHMATVEHAVDLAYKYGVPVILNPAPARALSDELLKKVTYLTPNKAEAEQLSDMKICDKKDVKRSADVLLRKGVKNVIITLEKDGAYFANASEERFIPGFEVQPVDTVAAGDSFNGALAVAIVQGKDLKQAVGFANAVGALTVTHQGAIPSLPNLQDVERFIRTHKATQLF</sequence>
<dbReference type="OrthoDB" id="9775849at2"/>
<evidence type="ECO:0000259" key="11">
    <source>
        <dbReference type="Pfam" id="PF00294"/>
    </source>
</evidence>
<evidence type="ECO:0000256" key="7">
    <source>
        <dbReference type="ARBA" id="ARBA00022842"/>
    </source>
</evidence>
<keyword evidence="9 10" id="KW-0119">Carbohydrate metabolism</keyword>
<evidence type="ECO:0000256" key="2">
    <source>
        <dbReference type="ARBA" id="ARBA00022679"/>
    </source>
</evidence>
<comment type="function">
    <text evidence="10">Catalyzes the ATP-dependent phosphorylation of 2-deoxy-D-ribose to 2-deoxy-D-ribose 5-phosphate (dRib-5P), allowing the use of deoxyribose as the sole carbon source.</text>
</comment>